<dbReference type="GeneID" id="5440626"/>
<accession>A0A384JH59</accession>
<evidence type="ECO:0000313" key="2">
    <source>
        <dbReference type="Proteomes" id="UP000001798"/>
    </source>
</evidence>
<reference evidence="1 2" key="1">
    <citation type="journal article" date="2011" name="PLoS Genet.">
        <title>Genomic analysis of the necrotrophic fungal pathogens Sclerotinia sclerotiorum and Botrytis cinerea.</title>
        <authorList>
            <person name="Amselem J."/>
            <person name="Cuomo C.A."/>
            <person name="van Kan J.A."/>
            <person name="Viaud M."/>
            <person name="Benito E.P."/>
            <person name="Couloux A."/>
            <person name="Coutinho P.M."/>
            <person name="de Vries R.P."/>
            <person name="Dyer P.S."/>
            <person name="Fillinger S."/>
            <person name="Fournier E."/>
            <person name="Gout L."/>
            <person name="Hahn M."/>
            <person name="Kohn L."/>
            <person name="Lapalu N."/>
            <person name="Plummer K.M."/>
            <person name="Pradier J.M."/>
            <person name="Quevillon E."/>
            <person name="Sharon A."/>
            <person name="Simon A."/>
            <person name="ten Have A."/>
            <person name="Tudzynski B."/>
            <person name="Tudzynski P."/>
            <person name="Wincker P."/>
            <person name="Andrew M."/>
            <person name="Anthouard V."/>
            <person name="Beever R.E."/>
            <person name="Beffa R."/>
            <person name="Benoit I."/>
            <person name="Bouzid O."/>
            <person name="Brault B."/>
            <person name="Chen Z."/>
            <person name="Choquer M."/>
            <person name="Collemare J."/>
            <person name="Cotton P."/>
            <person name="Danchin E.G."/>
            <person name="Da Silva C."/>
            <person name="Gautier A."/>
            <person name="Giraud C."/>
            <person name="Giraud T."/>
            <person name="Gonzalez C."/>
            <person name="Grossetete S."/>
            <person name="Guldener U."/>
            <person name="Henrissat B."/>
            <person name="Howlett B.J."/>
            <person name="Kodira C."/>
            <person name="Kretschmer M."/>
            <person name="Lappartient A."/>
            <person name="Leroch M."/>
            <person name="Levis C."/>
            <person name="Mauceli E."/>
            <person name="Neuveglise C."/>
            <person name="Oeser B."/>
            <person name="Pearson M."/>
            <person name="Poulain J."/>
            <person name="Poussereau N."/>
            <person name="Quesneville H."/>
            <person name="Rascle C."/>
            <person name="Schumacher J."/>
            <person name="Segurens B."/>
            <person name="Sexton A."/>
            <person name="Silva E."/>
            <person name="Sirven C."/>
            <person name="Soanes D.M."/>
            <person name="Talbot N.J."/>
            <person name="Templeton M."/>
            <person name="Yandava C."/>
            <person name="Yarden O."/>
            <person name="Zeng Q."/>
            <person name="Rollins J.A."/>
            <person name="Lebrun M.H."/>
            <person name="Dickman M."/>
        </authorList>
    </citation>
    <scope>NUCLEOTIDE SEQUENCE [LARGE SCALE GENOMIC DNA]</scope>
    <source>
        <strain evidence="1 2">B05.10</strain>
    </source>
</reference>
<reference evidence="1 2" key="3">
    <citation type="journal article" date="2017" name="Mol. Plant Pathol.">
        <title>A gapless genome sequence of the fungus Botrytis cinerea.</title>
        <authorList>
            <person name="Van Kan J.A."/>
            <person name="Stassen J.H."/>
            <person name="Mosbach A."/>
            <person name="Van Der Lee T.A."/>
            <person name="Faino L."/>
            <person name="Farmer A.D."/>
            <person name="Papasotiriou D.G."/>
            <person name="Zhou S."/>
            <person name="Seidl M.F."/>
            <person name="Cottam E."/>
            <person name="Edel D."/>
            <person name="Hahn M."/>
            <person name="Schwartz D.C."/>
            <person name="Dietrich R.A."/>
            <person name="Widdison S."/>
            <person name="Scalliet G."/>
        </authorList>
    </citation>
    <scope>NUCLEOTIDE SEQUENCE [LARGE SCALE GENOMIC DNA]</scope>
    <source>
        <strain evidence="1 2">B05.10</strain>
    </source>
</reference>
<name>A0A384JH59_BOTFB</name>
<dbReference type="VEuPathDB" id="FungiDB:Bcin05g02890"/>
<keyword evidence="2" id="KW-1185">Reference proteome</keyword>
<dbReference type="EMBL" id="CP009809">
    <property type="protein sequence ID" value="ATZ49890.1"/>
    <property type="molecule type" value="Genomic_DNA"/>
</dbReference>
<evidence type="ECO:0000313" key="1">
    <source>
        <dbReference type="EMBL" id="ATZ49890.1"/>
    </source>
</evidence>
<dbReference type="RefSeq" id="XP_024548715.1">
    <property type="nucleotide sequence ID" value="XM_024692933.1"/>
</dbReference>
<protein>
    <submittedName>
        <fullName evidence="1">Uncharacterized protein</fullName>
    </submittedName>
</protein>
<dbReference type="KEGG" id="bfu:BCIN_05g02890"/>
<dbReference type="OMA" id="MAPIEHY"/>
<dbReference type="Proteomes" id="UP000001798">
    <property type="component" value="Chromosome 5"/>
</dbReference>
<reference evidence="1 2" key="2">
    <citation type="journal article" date="2012" name="Eukaryot. Cell">
        <title>Genome update of Botrytis cinerea strains B05.10 and T4.</title>
        <authorList>
            <person name="Staats M."/>
            <person name="van Kan J.A."/>
        </authorList>
    </citation>
    <scope>NUCLEOTIDE SEQUENCE [LARGE SCALE GENOMIC DNA]</scope>
    <source>
        <strain evidence="1 2">B05.10</strain>
    </source>
</reference>
<organism evidence="1 2">
    <name type="scientific">Botryotinia fuckeliana (strain B05.10)</name>
    <name type="common">Noble rot fungus</name>
    <name type="synonym">Botrytis cinerea</name>
    <dbReference type="NCBI Taxonomy" id="332648"/>
    <lineage>
        <taxon>Eukaryota</taxon>
        <taxon>Fungi</taxon>
        <taxon>Dikarya</taxon>
        <taxon>Ascomycota</taxon>
        <taxon>Pezizomycotina</taxon>
        <taxon>Leotiomycetes</taxon>
        <taxon>Helotiales</taxon>
        <taxon>Sclerotiniaceae</taxon>
        <taxon>Botrytis</taxon>
    </lineage>
</organism>
<sequence>MTGLEHCETDTCNALLSTKEYVEYYTVTSKEKDTTEMAPIEHYIVTSKGEEVTSVPEGKMKDMVIRIQLSGFRALVVFMENCGKKTCRMTPSCEHGGVKISVAQKNPKDERYMAPEIAVFPRIQDVEVAKV</sequence>
<dbReference type="AlphaFoldDB" id="A0A384JH59"/>
<dbReference type="OrthoDB" id="3530994at2759"/>
<gene>
    <name evidence="1" type="ORF">BCIN_05g02890</name>
</gene>
<proteinExistence type="predicted"/>